<reference evidence="1" key="1">
    <citation type="submission" date="2022-09" db="EMBL/GenBank/DDBJ databases">
        <authorList>
            <person name="Cebeci A."/>
            <person name="Ture M."/>
            <person name="Alemdag M."/>
            <person name="Altinok I."/>
        </authorList>
    </citation>
    <scope>NUCLEOTIDE SEQUENCE</scope>
</reference>
<evidence type="ECO:0000313" key="2">
    <source>
        <dbReference type="Proteomes" id="UP001163735"/>
    </source>
</evidence>
<accession>A0A9E8GH64</accession>
<dbReference type="Proteomes" id="UP001163735">
    <property type="component" value="Segment"/>
</dbReference>
<protein>
    <submittedName>
        <fullName evidence="1">Uncharacterized protein</fullName>
    </submittedName>
</protein>
<proteinExistence type="predicted"/>
<organism evidence="1 2">
    <name type="scientific">Aeromonas phage APT65</name>
    <dbReference type="NCBI Taxonomy" id="2982914"/>
    <lineage>
        <taxon>Viruses</taxon>
        <taxon>Duplodnaviria</taxon>
        <taxon>Heunggongvirae</taxon>
        <taxon>Uroviricota</taxon>
        <taxon>Caudoviricetes</taxon>
        <taxon>Aquaneticvirus</taxon>
        <taxon>Aquaneticvirus ApT65</taxon>
    </lineage>
</organism>
<name>A0A9E8GH64_9CAUD</name>
<gene>
    <name evidence="1" type="ORF">APT65_00124</name>
</gene>
<sequence>MSKPLLVAVIIESEAGWGTKPDGYLYATSRDLFEERKKIIQNGNNNKYGLYVQKEETVFVSEEDWAIIASKSGSSWENKYFNPIQL</sequence>
<evidence type="ECO:0000313" key="1">
    <source>
        <dbReference type="EMBL" id="UZV39727.1"/>
    </source>
</evidence>
<keyword evidence="2" id="KW-1185">Reference proteome</keyword>
<dbReference type="EMBL" id="OP491958">
    <property type="protein sequence ID" value="UZV39727.1"/>
    <property type="molecule type" value="Genomic_DNA"/>
</dbReference>